<dbReference type="EMBL" id="PFBV01000003">
    <property type="protein sequence ID" value="PIT88479.1"/>
    <property type="molecule type" value="Genomic_DNA"/>
</dbReference>
<keyword evidence="1" id="KW-0472">Membrane</keyword>
<evidence type="ECO:0000313" key="3">
    <source>
        <dbReference type="Proteomes" id="UP000231426"/>
    </source>
</evidence>
<evidence type="ECO:0000313" key="2">
    <source>
        <dbReference type="EMBL" id="PIT88479.1"/>
    </source>
</evidence>
<proteinExistence type="predicted"/>
<evidence type="ECO:0000256" key="1">
    <source>
        <dbReference type="SAM" id="Phobius"/>
    </source>
</evidence>
<accession>A0A2M6W6Q7</accession>
<reference evidence="3" key="1">
    <citation type="submission" date="2017-09" db="EMBL/GenBank/DDBJ databases">
        <title>Depth-based differentiation of microbial function through sediment-hosted aquifers and enrichment of novel symbionts in the deep terrestrial subsurface.</title>
        <authorList>
            <person name="Probst A.J."/>
            <person name="Ladd B."/>
            <person name="Jarett J.K."/>
            <person name="Geller-Mcgrath D.E."/>
            <person name="Sieber C.M.K."/>
            <person name="Emerson J.B."/>
            <person name="Anantharaman K."/>
            <person name="Thomas B.C."/>
            <person name="Malmstrom R."/>
            <person name="Stieglmeier M."/>
            <person name="Klingl A."/>
            <person name="Woyke T."/>
            <person name="Ryan C.M."/>
            <person name="Banfield J.F."/>
        </authorList>
    </citation>
    <scope>NUCLEOTIDE SEQUENCE [LARGE SCALE GENOMIC DNA]</scope>
</reference>
<protein>
    <submittedName>
        <fullName evidence="2">Uncharacterized protein</fullName>
    </submittedName>
</protein>
<name>A0A2M6W6Q7_9BACT</name>
<keyword evidence="1" id="KW-0812">Transmembrane</keyword>
<feature type="transmembrane region" description="Helical" evidence="1">
    <location>
        <begin position="6"/>
        <end position="24"/>
    </location>
</feature>
<sequence>MKKIIQSLVIIILLAIVSLIIIVFNPMNLRVKLIGGIINSYLSQNITENSSVVDVNVEKTNVSNDKNPLLNAEQEKTLENLGVNVDLLPTEITPAMQECFLDKLGKERTDELIKGATPGAMDIIQGRECLVK</sequence>
<gene>
    <name evidence="2" type="ORF">COU29_01705</name>
</gene>
<organism evidence="2 3">
    <name type="scientific">Candidatus Magasanikbacteria bacterium CG10_big_fil_rev_8_21_14_0_10_36_32</name>
    <dbReference type="NCBI Taxonomy" id="1974646"/>
    <lineage>
        <taxon>Bacteria</taxon>
        <taxon>Candidatus Magasanikiibacteriota</taxon>
    </lineage>
</organism>
<dbReference type="Proteomes" id="UP000231426">
    <property type="component" value="Unassembled WGS sequence"/>
</dbReference>
<dbReference type="AlphaFoldDB" id="A0A2M6W6Q7"/>
<keyword evidence="1" id="KW-1133">Transmembrane helix</keyword>
<comment type="caution">
    <text evidence="2">The sequence shown here is derived from an EMBL/GenBank/DDBJ whole genome shotgun (WGS) entry which is preliminary data.</text>
</comment>